<organism evidence="2 3">
    <name type="scientific">Zizania palustris</name>
    <name type="common">Northern wild rice</name>
    <dbReference type="NCBI Taxonomy" id="103762"/>
    <lineage>
        <taxon>Eukaryota</taxon>
        <taxon>Viridiplantae</taxon>
        <taxon>Streptophyta</taxon>
        <taxon>Embryophyta</taxon>
        <taxon>Tracheophyta</taxon>
        <taxon>Spermatophyta</taxon>
        <taxon>Magnoliopsida</taxon>
        <taxon>Liliopsida</taxon>
        <taxon>Poales</taxon>
        <taxon>Poaceae</taxon>
        <taxon>BOP clade</taxon>
        <taxon>Oryzoideae</taxon>
        <taxon>Oryzeae</taxon>
        <taxon>Zizaniinae</taxon>
        <taxon>Zizania</taxon>
    </lineage>
</organism>
<reference evidence="2" key="2">
    <citation type="submission" date="2021-02" db="EMBL/GenBank/DDBJ databases">
        <authorList>
            <person name="Kimball J.A."/>
            <person name="Haas M.W."/>
            <person name="Macchietto M."/>
            <person name="Kono T."/>
            <person name="Duquette J."/>
            <person name="Shao M."/>
        </authorList>
    </citation>
    <scope>NUCLEOTIDE SEQUENCE</scope>
    <source>
        <tissue evidence="2">Fresh leaf tissue</tissue>
    </source>
</reference>
<sequence length="180" mass="19463">MASLRAIGSAKIRSAHDRQSRGELMLLRRTGSVEYTDRFFAFACRDADLTEQQLVQIYTAVLVNPLKTDVALRRPATLDGAIMLARAYEQRMHLASSDPTVNQGDRSAGQSSASAAVAKSTTTSPMVTLASLAAPRSGKSSALHSCYGDAAMRGDLAPSQLYSAYGARRGDQYRKIAYRI</sequence>
<gene>
    <name evidence="2" type="ORF">GUJ93_ZPchr0011g28704</name>
</gene>
<feature type="compositionally biased region" description="Low complexity" evidence="1">
    <location>
        <begin position="107"/>
        <end position="117"/>
    </location>
</feature>
<evidence type="ECO:0000313" key="3">
    <source>
        <dbReference type="Proteomes" id="UP000729402"/>
    </source>
</evidence>
<keyword evidence="3" id="KW-1185">Reference proteome</keyword>
<proteinExistence type="predicted"/>
<dbReference type="EMBL" id="JAAALK010000081">
    <property type="protein sequence ID" value="KAG8091178.1"/>
    <property type="molecule type" value="Genomic_DNA"/>
</dbReference>
<evidence type="ECO:0000313" key="2">
    <source>
        <dbReference type="EMBL" id="KAG8091178.1"/>
    </source>
</evidence>
<feature type="region of interest" description="Disordered" evidence="1">
    <location>
        <begin position="95"/>
        <end position="117"/>
    </location>
</feature>
<dbReference type="Proteomes" id="UP000729402">
    <property type="component" value="Unassembled WGS sequence"/>
</dbReference>
<dbReference type="AlphaFoldDB" id="A0A8J5WGI6"/>
<accession>A0A8J5WGI6</accession>
<dbReference type="OrthoDB" id="720860at2759"/>
<evidence type="ECO:0000256" key="1">
    <source>
        <dbReference type="SAM" id="MobiDB-lite"/>
    </source>
</evidence>
<reference evidence="2" key="1">
    <citation type="journal article" date="2021" name="bioRxiv">
        <title>Whole Genome Assembly and Annotation of Northern Wild Rice, Zizania palustris L., Supports a Whole Genome Duplication in the Zizania Genus.</title>
        <authorList>
            <person name="Haas M."/>
            <person name="Kono T."/>
            <person name="Macchietto M."/>
            <person name="Millas R."/>
            <person name="McGilp L."/>
            <person name="Shao M."/>
            <person name="Duquette J."/>
            <person name="Hirsch C.N."/>
            <person name="Kimball J."/>
        </authorList>
    </citation>
    <scope>NUCLEOTIDE SEQUENCE</scope>
    <source>
        <tissue evidence="2">Fresh leaf tissue</tissue>
    </source>
</reference>
<name>A0A8J5WGI6_ZIZPA</name>
<protein>
    <submittedName>
        <fullName evidence="2">Uncharacterized protein</fullName>
    </submittedName>
</protein>
<comment type="caution">
    <text evidence="2">The sequence shown here is derived from an EMBL/GenBank/DDBJ whole genome shotgun (WGS) entry which is preliminary data.</text>
</comment>